<dbReference type="AlphaFoldDB" id="A0A0G1MZM3"/>
<sequence>KVTALKALPSPGWGMDVKGKKHYESYDIKTEVSQGNFAIPANGLMFFEDQVWVNGTVKGRATIGSGRFPVNQNTYTSIVIPNSIVYSTKDGSDALGLMAQKDVLLPRYSPSSMEIDAALIAQNGSAQRFYYSGNILIGLSIYGSVVSNGVWTWSWVSSGGAVVSGYKNTNTSYDVNLTYGPPPAFPVGTEYKVISWDEIKNP</sequence>
<protein>
    <submittedName>
        <fullName evidence="1">Uncharacterized protein</fullName>
    </submittedName>
</protein>
<gene>
    <name evidence="1" type="ORF">UX20_C0016G0027</name>
</gene>
<feature type="non-terminal residue" evidence="1">
    <location>
        <position position="1"/>
    </location>
</feature>
<evidence type="ECO:0000313" key="1">
    <source>
        <dbReference type="EMBL" id="KKU13679.1"/>
    </source>
</evidence>
<dbReference type="EMBL" id="LCLH01000016">
    <property type="protein sequence ID" value="KKU13679.1"/>
    <property type="molecule type" value="Genomic_DNA"/>
</dbReference>
<evidence type="ECO:0000313" key="2">
    <source>
        <dbReference type="Proteomes" id="UP000034911"/>
    </source>
</evidence>
<dbReference type="Proteomes" id="UP000034911">
    <property type="component" value="Unassembled WGS sequence"/>
</dbReference>
<accession>A0A0G1MZM3</accession>
<dbReference type="STRING" id="1619050.UX20_C0016G0027"/>
<name>A0A0G1MZM3_9BACT</name>
<reference evidence="1 2" key="1">
    <citation type="journal article" date="2015" name="Nature">
        <title>rRNA introns, odd ribosomes, and small enigmatic genomes across a large radiation of phyla.</title>
        <authorList>
            <person name="Brown C.T."/>
            <person name="Hug L.A."/>
            <person name="Thomas B.C."/>
            <person name="Sharon I."/>
            <person name="Castelle C.J."/>
            <person name="Singh A."/>
            <person name="Wilkins M.J."/>
            <person name="Williams K.H."/>
            <person name="Banfield J.F."/>
        </authorList>
    </citation>
    <scope>NUCLEOTIDE SEQUENCE [LARGE SCALE GENOMIC DNA]</scope>
</reference>
<comment type="caution">
    <text evidence="1">The sequence shown here is derived from an EMBL/GenBank/DDBJ whole genome shotgun (WGS) entry which is preliminary data.</text>
</comment>
<proteinExistence type="predicted"/>
<organism evidence="1 2">
    <name type="scientific">Candidatus Magasanikbacteria bacterium GW2011_GWC2_45_8</name>
    <dbReference type="NCBI Taxonomy" id="1619050"/>
    <lineage>
        <taxon>Bacteria</taxon>
        <taxon>Candidatus Magasanikiibacteriota</taxon>
    </lineage>
</organism>